<comment type="catalytic activity">
    <reaction evidence="1">
        <text>[protein]-peptidylproline (omega=180) = [protein]-peptidylproline (omega=0)</text>
        <dbReference type="Rhea" id="RHEA:16237"/>
        <dbReference type="Rhea" id="RHEA-COMP:10747"/>
        <dbReference type="Rhea" id="RHEA-COMP:10748"/>
        <dbReference type="ChEBI" id="CHEBI:83833"/>
        <dbReference type="ChEBI" id="CHEBI:83834"/>
        <dbReference type="EC" id="5.2.1.8"/>
    </reaction>
</comment>
<evidence type="ECO:0000256" key="4">
    <source>
        <dbReference type="ARBA" id="ARBA00018370"/>
    </source>
</evidence>
<evidence type="ECO:0000259" key="9">
    <source>
        <dbReference type="PROSITE" id="PS50198"/>
    </source>
</evidence>
<dbReference type="InterPro" id="IPR000297">
    <property type="entry name" value="PPIase_PpiC"/>
</dbReference>
<keyword evidence="5 8" id="KW-0697">Rotamase</keyword>
<dbReference type="Gene3D" id="1.10.4030.10">
    <property type="entry name" value="Porin chaperone SurA, peptide-binding domain"/>
    <property type="match status" value="1"/>
</dbReference>
<dbReference type="RefSeq" id="WP_132559350.1">
    <property type="nucleotide sequence ID" value="NZ_SMBH01000002.1"/>
</dbReference>
<dbReference type="PANTHER" id="PTHR47245:SF2">
    <property type="entry name" value="PEPTIDYL-PROLYL CIS-TRANS ISOMERASE HP_0175-RELATED"/>
    <property type="match status" value="1"/>
</dbReference>
<evidence type="ECO:0000256" key="7">
    <source>
        <dbReference type="ARBA" id="ARBA00031484"/>
    </source>
</evidence>
<dbReference type="EC" id="5.2.1.8" evidence="3"/>
<evidence type="ECO:0000313" key="10">
    <source>
        <dbReference type="EMBL" id="TCU18956.1"/>
    </source>
</evidence>
<dbReference type="SUPFAM" id="SSF54534">
    <property type="entry name" value="FKBP-like"/>
    <property type="match status" value="1"/>
</dbReference>
<evidence type="ECO:0000256" key="3">
    <source>
        <dbReference type="ARBA" id="ARBA00013194"/>
    </source>
</evidence>
<protein>
    <recommendedName>
        <fullName evidence="4">Parvulin-like PPIase</fullName>
        <ecNumber evidence="3">5.2.1.8</ecNumber>
    </recommendedName>
    <alternativeName>
        <fullName evidence="6">Peptidyl-prolyl cis-trans isomerase plp</fullName>
    </alternativeName>
    <alternativeName>
        <fullName evidence="7">Rotamase plp</fullName>
    </alternativeName>
</protein>
<proteinExistence type="inferred from homology"/>
<dbReference type="AlphaFoldDB" id="A0A4R3QL06"/>
<accession>A0A4R3QL06</accession>
<dbReference type="EMBL" id="SMBH01000002">
    <property type="protein sequence ID" value="TCU18956.1"/>
    <property type="molecule type" value="Genomic_DNA"/>
</dbReference>
<comment type="similarity">
    <text evidence="2">Belongs to the PpiC/parvulin rotamase family.</text>
</comment>
<sequence length="295" mass="32960">MNLLREPLLHFVLGGALLFAGYAWLDREQTDASGLEPVRIGEGEVGWLKETWANQWLRAPNPQELQELVADLVSEELLAREAREMGLDRNDTIVRRRLAQKLKFLVEDTSGLIEPKEGELRQFYEANAVRFQSGATVSFTQIFFNPALRKDASSDAKAALVELEGSGDPNLAAMLGDRLLLDAEIRDADEQAVSGMFGPDFAQTVFTLKPGMWSEPVKSGYGIHLVSIASSSAGRQPPFEEVRDEVLQEWRREKERIANRDYLARLREKYGVVLDASVKELLGTEDRVADTAAAR</sequence>
<gene>
    <name evidence="10" type="ORF">EV132_102184</name>
</gene>
<reference evidence="10 11" key="1">
    <citation type="submission" date="2019-03" db="EMBL/GenBank/DDBJ databases">
        <title>Genomic Encyclopedia of Type Strains, Phase IV (KMG-V): Genome sequencing to study the core and pangenomes of soil and plant-associated prokaryotes.</title>
        <authorList>
            <person name="Whitman W."/>
        </authorList>
    </citation>
    <scope>NUCLEOTIDE SEQUENCE [LARGE SCALE GENOMIC DNA]</scope>
    <source>
        <strain evidence="10 11">Hc14</strain>
    </source>
</reference>
<dbReference type="PANTHER" id="PTHR47245">
    <property type="entry name" value="PEPTIDYLPROLYL ISOMERASE"/>
    <property type="match status" value="1"/>
</dbReference>
<evidence type="ECO:0000313" key="11">
    <source>
        <dbReference type="Proteomes" id="UP000294576"/>
    </source>
</evidence>
<evidence type="ECO:0000256" key="1">
    <source>
        <dbReference type="ARBA" id="ARBA00000971"/>
    </source>
</evidence>
<comment type="caution">
    <text evidence="10">The sequence shown here is derived from an EMBL/GenBank/DDBJ whole genome shotgun (WGS) entry which is preliminary data.</text>
</comment>
<dbReference type="GO" id="GO:0003755">
    <property type="term" value="F:peptidyl-prolyl cis-trans isomerase activity"/>
    <property type="evidence" value="ECO:0007669"/>
    <property type="project" value="UniProtKB-KW"/>
</dbReference>
<dbReference type="Gene3D" id="3.10.50.40">
    <property type="match status" value="1"/>
</dbReference>
<name>A0A4R3QL06_RHISU</name>
<dbReference type="Pfam" id="PF13145">
    <property type="entry name" value="Rotamase_2"/>
    <property type="match status" value="1"/>
</dbReference>
<dbReference type="PROSITE" id="PS50198">
    <property type="entry name" value="PPIC_PPIASE_2"/>
    <property type="match status" value="1"/>
</dbReference>
<dbReference type="InterPro" id="IPR050245">
    <property type="entry name" value="PrsA_foldase"/>
</dbReference>
<organism evidence="10 11">
    <name type="scientific">Rhizobium sullae</name>
    <name type="common">Rhizobium hedysari</name>
    <dbReference type="NCBI Taxonomy" id="50338"/>
    <lineage>
        <taxon>Bacteria</taxon>
        <taxon>Pseudomonadati</taxon>
        <taxon>Pseudomonadota</taxon>
        <taxon>Alphaproteobacteria</taxon>
        <taxon>Hyphomicrobiales</taxon>
        <taxon>Rhizobiaceae</taxon>
        <taxon>Rhizobium/Agrobacterium group</taxon>
        <taxon>Rhizobium</taxon>
    </lineage>
</organism>
<evidence type="ECO:0000256" key="6">
    <source>
        <dbReference type="ARBA" id="ARBA00030642"/>
    </source>
</evidence>
<keyword evidence="8 10" id="KW-0413">Isomerase</keyword>
<evidence type="ECO:0000256" key="5">
    <source>
        <dbReference type="ARBA" id="ARBA00023110"/>
    </source>
</evidence>
<dbReference type="InterPro" id="IPR046357">
    <property type="entry name" value="PPIase_dom_sf"/>
</dbReference>
<evidence type="ECO:0000256" key="8">
    <source>
        <dbReference type="PROSITE-ProRule" id="PRU00278"/>
    </source>
</evidence>
<feature type="domain" description="PpiC" evidence="9">
    <location>
        <begin position="134"/>
        <end position="230"/>
    </location>
</feature>
<evidence type="ECO:0000256" key="2">
    <source>
        <dbReference type="ARBA" id="ARBA00007656"/>
    </source>
</evidence>
<dbReference type="Proteomes" id="UP000294576">
    <property type="component" value="Unassembled WGS sequence"/>
</dbReference>